<reference evidence="1" key="1">
    <citation type="submission" date="2023-02" db="EMBL/GenBank/DDBJ databases">
        <title>Genome sequence of Microbacterium liquefaciens B1075.</title>
        <authorList>
            <person name="Cao J."/>
            <person name="Li X."/>
        </authorList>
    </citation>
    <scope>NUCLEOTIDE SEQUENCE</scope>
    <source>
        <strain evidence="1">B1075</strain>
    </source>
</reference>
<evidence type="ECO:0000313" key="1">
    <source>
        <dbReference type="EMBL" id="WEF21336.1"/>
    </source>
</evidence>
<accession>A0AAJ5VBR3</accession>
<protein>
    <submittedName>
        <fullName evidence="1">Uncharacterized protein</fullName>
    </submittedName>
</protein>
<gene>
    <name evidence="1" type="ORF">PWF71_01320</name>
</gene>
<sequence>MRKSGKSEPTSLFLKVPGNRYDRLIFRYPYQDDSVLAASFQQAAGRLAGTFKAEPIDDTMLLPFLTLYRQAFELRLKVMIREFASLRRRFHESGNPDLATAKIEQRLRTSRILGHNLDALMNELIGHYNALETDEPFRESIKELLLLLHEADRTGTSFRYSGQMPDIQESLDFVDLVAMLDTEFELLGGMLDGITEMYAAGPQPENESDW</sequence>
<dbReference type="EMBL" id="CP118606">
    <property type="protein sequence ID" value="WEF21336.1"/>
    <property type="molecule type" value="Genomic_DNA"/>
</dbReference>
<name>A0AAJ5VBR3_MICMQ</name>
<dbReference type="Proteomes" id="UP001214756">
    <property type="component" value="Chromosome"/>
</dbReference>
<evidence type="ECO:0000313" key="2">
    <source>
        <dbReference type="Proteomes" id="UP001214756"/>
    </source>
</evidence>
<dbReference type="AlphaFoldDB" id="A0AAJ5VBR3"/>
<organism evidence="1 2">
    <name type="scientific">Microbacterium maritypicum</name>
    <name type="common">Microbacterium liquefaciens</name>
    <dbReference type="NCBI Taxonomy" id="33918"/>
    <lineage>
        <taxon>Bacteria</taxon>
        <taxon>Bacillati</taxon>
        <taxon>Actinomycetota</taxon>
        <taxon>Actinomycetes</taxon>
        <taxon>Micrococcales</taxon>
        <taxon>Microbacteriaceae</taxon>
        <taxon>Microbacterium</taxon>
    </lineage>
</organism>
<proteinExistence type="predicted"/>
<dbReference type="RefSeq" id="WP_275093348.1">
    <property type="nucleotide sequence ID" value="NZ_CBDRLE010000002.1"/>
</dbReference>